<dbReference type="AlphaFoldDB" id="A0A8D4SQ50"/>
<evidence type="ECO:0000313" key="1">
    <source>
        <dbReference type="EMBL" id="AYD43725.1"/>
    </source>
</evidence>
<dbReference type="EMBL" id="CP032482">
    <property type="protein sequence ID" value="AYD43725.1"/>
    <property type="molecule type" value="Genomic_DNA"/>
</dbReference>
<sequence>MYQIYFLKDKSVAASTTASIGNIVQAFVDATNTNKHSFFSSNSLYLLGKFREHIKMTPIMILLFRIIKGG</sequence>
<dbReference type="Proteomes" id="UP000265864">
    <property type="component" value="Chromosome"/>
</dbReference>
<reference evidence="1 2" key="1">
    <citation type="submission" date="2018-09" db="EMBL/GenBank/DDBJ databases">
        <title>Yersinia kristensenii subsp. rochesterensis subsp. nov., Isolated from Human Feces.</title>
        <authorList>
            <person name="Cunningham S.A."/>
            <person name="Jeraldo P."/>
            <person name="Patel R."/>
        </authorList>
    </citation>
    <scope>NUCLEOTIDE SEQUENCE [LARGE SCALE GENOMIC DNA]</scope>
    <source>
        <strain evidence="1 2">ATCC BAA-2637</strain>
    </source>
</reference>
<protein>
    <submittedName>
        <fullName evidence="1">Uncharacterized protein</fullName>
    </submittedName>
</protein>
<name>A0A8D4SQ50_9GAMM</name>
<organism evidence="1 2">
    <name type="scientific">Yersinia rochesterensis</name>
    <dbReference type="NCBI Taxonomy" id="1604335"/>
    <lineage>
        <taxon>Bacteria</taxon>
        <taxon>Pseudomonadati</taxon>
        <taxon>Pseudomonadota</taxon>
        <taxon>Gammaproteobacteria</taxon>
        <taxon>Enterobacterales</taxon>
        <taxon>Yersiniaceae</taxon>
        <taxon>Yersinia</taxon>
    </lineage>
</organism>
<evidence type="ECO:0000313" key="2">
    <source>
        <dbReference type="Proteomes" id="UP000265864"/>
    </source>
</evidence>
<gene>
    <name evidence="1" type="ORF">DXZ79_08430</name>
</gene>
<accession>A0A8D4SQ50</accession>
<proteinExistence type="predicted"/>